<dbReference type="PANTHER" id="PTHR31403:SF53">
    <property type="entry name" value="PHOSPHOLIPASE A1-IGAMMA2, CHLOROPLASTIC-LIKE"/>
    <property type="match status" value="1"/>
</dbReference>
<sequence>MAIPIPNMVFHFNGCEQKTFLQRHHVPTLFAGQARKGSILIKQLTNRVLARKLSQHLLSETATVRVKEDPQEMKTEEETEVKLADTWRKIHGEDDWEGMLDPFHPLLRSELTRYGEMAQACYDAFDFDHYSIHCGSCKFRPCQFFQSLGLTHHGYDVTSYLYATGNINFPKFIKRSLSSESWSQTANWIGYVAVSNDETSAHLGRRDIMIAWRGTATKLEWLADFMYFLKPIKVRMIPCPDARVKVETGFLHLYTDNNESCPFAKHSARDQVLAEVKRLMDHYKGEKLSITMTGHSLGSALAILNAYDIAETGANIMDDGQAAHLSVFSFSGPRVGNIRFKERLDELGVKVLRVRNVHDKVPLAPGMLFNERVPAVLQQLAERFPWWYTHVGVELPLNHRDSPFLKETNDLACFHNMEAHLHLIAGYHGRGRKFILANGRDVALVNKAADFLKDHYLIPPNWLQRENKGLVQDQKGNWIQLEREDLKEHLKKYTPTSRYWE</sequence>
<keyword evidence="7" id="KW-0442">Lipid degradation</keyword>
<organism evidence="10 11">
    <name type="scientific">Corchorus capsularis</name>
    <name type="common">Jute</name>
    <dbReference type="NCBI Taxonomy" id="210143"/>
    <lineage>
        <taxon>Eukaryota</taxon>
        <taxon>Viridiplantae</taxon>
        <taxon>Streptophyta</taxon>
        <taxon>Embryophyta</taxon>
        <taxon>Tracheophyta</taxon>
        <taxon>Spermatophyta</taxon>
        <taxon>Magnoliopsida</taxon>
        <taxon>eudicotyledons</taxon>
        <taxon>Gunneridae</taxon>
        <taxon>Pentapetalae</taxon>
        <taxon>rosids</taxon>
        <taxon>malvids</taxon>
        <taxon>Malvales</taxon>
        <taxon>Malvaceae</taxon>
        <taxon>Grewioideae</taxon>
        <taxon>Apeibeae</taxon>
        <taxon>Corchorus</taxon>
    </lineage>
</organism>
<evidence type="ECO:0000256" key="3">
    <source>
        <dbReference type="ARBA" id="ARBA00022528"/>
    </source>
</evidence>
<evidence type="ECO:0000256" key="2">
    <source>
        <dbReference type="ARBA" id="ARBA00010701"/>
    </source>
</evidence>
<dbReference type="GO" id="GO:0016042">
    <property type="term" value="P:lipid catabolic process"/>
    <property type="evidence" value="ECO:0007669"/>
    <property type="project" value="UniProtKB-KW"/>
</dbReference>
<dbReference type="Pfam" id="PF01764">
    <property type="entry name" value="Lipase_3"/>
    <property type="match status" value="1"/>
</dbReference>
<keyword evidence="11" id="KW-1185">Reference proteome</keyword>
<dbReference type="EMBL" id="AWWV01014886">
    <property type="protein sequence ID" value="OMO54735.1"/>
    <property type="molecule type" value="Genomic_DNA"/>
</dbReference>
<dbReference type="GO" id="GO:0009507">
    <property type="term" value="C:chloroplast"/>
    <property type="evidence" value="ECO:0007669"/>
    <property type="project" value="UniProtKB-SubCell"/>
</dbReference>
<evidence type="ECO:0000256" key="1">
    <source>
        <dbReference type="ARBA" id="ARBA00004229"/>
    </source>
</evidence>
<evidence type="ECO:0000256" key="7">
    <source>
        <dbReference type="ARBA" id="ARBA00022963"/>
    </source>
</evidence>
<dbReference type="Gene3D" id="3.40.50.1820">
    <property type="entry name" value="alpha/beta hydrolase"/>
    <property type="match status" value="1"/>
</dbReference>
<dbReference type="CDD" id="cd00519">
    <property type="entry name" value="Lipase_3"/>
    <property type="match status" value="1"/>
</dbReference>
<dbReference type="SUPFAM" id="SSF53474">
    <property type="entry name" value="alpha/beta-Hydrolases"/>
    <property type="match status" value="1"/>
</dbReference>
<evidence type="ECO:0000259" key="9">
    <source>
        <dbReference type="Pfam" id="PF01764"/>
    </source>
</evidence>
<dbReference type="Proteomes" id="UP000188268">
    <property type="component" value="Unassembled WGS sequence"/>
</dbReference>
<accession>A0A1R3G9H4</accession>
<keyword evidence="8" id="KW-0443">Lipid metabolism</keyword>
<dbReference type="OrthoDB" id="438440at2759"/>
<dbReference type="AlphaFoldDB" id="A0A1R3G9H4"/>
<evidence type="ECO:0000313" key="11">
    <source>
        <dbReference type="Proteomes" id="UP000188268"/>
    </source>
</evidence>
<dbReference type="OMA" id="LADFMYF"/>
<dbReference type="Gramene" id="OMO54735">
    <property type="protein sequence ID" value="OMO54735"/>
    <property type="gene ID" value="CCACVL1_27613"/>
</dbReference>
<keyword evidence="3" id="KW-0150">Chloroplast</keyword>
<evidence type="ECO:0000256" key="8">
    <source>
        <dbReference type="ARBA" id="ARBA00023098"/>
    </source>
</evidence>
<comment type="caution">
    <text evidence="10">The sequence shown here is derived from an EMBL/GenBank/DDBJ whole genome shotgun (WGS) entry which is preliminary data.</text>
</comment>
<evidence type="ECO:0000256" key="6">
    <source>
        <dbReference type="ARBA" id="ARBA00022946"/>
    </source>
</evidence>
<gene>
    <name evidence="10" type="ORF">CCACVL1_27613</name>
</gene>
<dbReference type="PANTHER" id="PTHR31403">
    <property type="entry name" value="PHOSPHOLIPASE A1-IBETA2, CHLOROPLASTIC"/>
    <property type="match status" value="1"/>
</dbReference>
<comment type="similarity">
    <text evidence="2">Belongs to the AB hydrolase superfamily. Lipase family.</text>
</comment>
<dbReference type="FunFam" id="3.40.50.1820:FF:000065">
    <property type="entry name" value="Phospholipase A1-II 3"/>
    <property type="match status" value="1"/>
</dbReference>
<dbReference type="InterPro" id="IPR029058">
    <property type="entry name" value="AB_hydrolase_fold"/>
</dbReference>
<keyword evidence="4" id="KW-0934">Plastid</keyword>
<evidence type="ECO:0000313" key="10">
    <source>
        <dbReference type="EMBL" id="OMO54735.1"/>
    </source>
</evidence>
<protein>
    <submittedName>
        <fullName evidence="10">Lipase, class 3</fullName>
    </submittedName>
</protein>
<keyword evidence="5" id="KW-0378">Hydrolase</keyword>
<name>A0A1R3G9H4_COCAP</name>
<evidence type="ECO:0000256" key="5">
    <source>
        <dbReference type="ARBA" id="ARBA00022801"/>
    </source>
</evidence>
<keyword evidence="6" id="KW-0809">Transit peptide</keyword>
<comment type="subcellular location">
    <subcellularLocation>
        <location evidence="1">Plastid</location>
        <location evidence="1">Chloroplast</location>
    </subcellularLocation>
</comment>
<evidence type="ECO:0000256" key="4">
    <source>
        <dbReference type="ARBA" id="ARBA00022640"/>
    </source>
</evidence>
<reference evidence="10 11" key="1">
    <citation type="submission" date="2013-09" db="EMBL/GenBank/DDBJ databases">
        <title>Corchorus capsularis genome sequencing.</title>
        <authorList>
            <person name="Alam M."/>
            <person name="Haque M.S."/>
            <person name="Islam M.S."/>
            <person name="Emdad E.M."/>
            <person name="Islam M.M."/>
            <person name="Ahmed B."/>
            <person name="Halim A."/>
            <person name="Hossen Q.M.M."/>
            <person name="Hossain M.Z."/>
            <person name="Ahmed R."/>
            <person name="Khan M.M."/>
            <person name="Islam R."/>
            <person name="Rashid M.M."/>
            <person name="Khan S.A."/>
            <person name="Rahman M.S."/>
            <person name="Alam M."/>
        </authorList>
    </citation>
    <scope>NUCLEOTIDE SEQUENCE [LARGE SCALE GENOMIC DNA]</scope>
    <source>
        <strain evidence="11">cv. CVL-1</strain>
        <tissue evidence="10">Whole seedling</tissue>
    </source>
</reference>
<dbReference type="InterPro" id="IPR002921">
    <property type="entry name" value="Fungal_lipase-type"/>
</dbReference>
<proteinExistence type="inferred from homology"/>
<dbReference type="GO" id="GO:0047714">
    <property type="term" value="F:galactolipase activity"/>
    <property type="evidence" value="ECO:0007669"/>
    <property type="project" value="UniProtKB-ARBA"/>
</dbReference>
<feature type="domain" description="Fungal lipase-type" evidence="9">
    <location>
        <begin position="210"/>
        <end position="367"/>
    </location>
</feature>
<dbReference type="GO" id="GO:0008970">
    <property type="term" value="F:phospholipase A1 activity"/>
    <property type="evidence" value="ECO:0007669"/>
    <property type="project" value="UniProtKB-ARBA"/>
</dbReference>